<keyword evidence="6" id="KW-0326">Glycosidase</keyword>
<dbReference type="Pfam" id="PF00933">
    <property type="entry name" value="Glyco_hydro_3"/>
    <property type="match status" value="1"/>
</dbReference>
<dbReference type="Pfam" id="PF14310">
    <property type="entry name" value="Fn3-like"/>
    <property type="match status" value="1"/>
</dbReference>
<accession>A0ABY4QXX7</accession>
<evidence type="ECO:0000256" key="5">
    <source>
        <dbReference type="ARBA" id="ARBA00022801"/>
    </source>
</evidence>
<dbReference type="InterPro" id="IPR036962">
    <property type="entry name" value="Glyco_hydro_3_N_sf"/>
</dbReference>
<dbReference type="Proteomes" id="UP001056336">
    <property type="component" value="Chromosome"/>
</dbReference>
<comment type="catalytic activity">
    <reaction evidence="1">
        <text>Hydrolysis of terminal, non-reducing beta-D-glucosyl residues with release of beta-D-glucose.</text>
        <dbReference type="EC" id="3.2.1.21"/>
    </reaction>
</comment>
<keyword evidence="4" id="KW-0732">Signal</keyword>
<evidence type="ECO:0000256" key="6">
    <source>
        <dbReference type="ARBA" id="ARBA00023295"/>
    </source>
</evidence>
<organism evidence="8 9">
    <name type="scientific">Jatrophihabitans telluris</name>
    <dbReference type="NCBI Taxonomy" id="2038343"/>
    <lineage>
        <taxon>Bacteria</taxon>
        <taxon>Bacillati</taxon>
        <taxon>Actinomycetota</taxon>
        <taxon>Actinomycetes</taxon>
        <taxon>Jatrophihabitantales</taxon>
        <taxon>Jatrophihabitantaceae</taxon>
        <taxon>Jatrophihabitans</taxon>
    </lineage>
</organism>
<comment type="similarity">
    <text evidence="2">Belongs to the glycosyl hydrolase 3 family.</text>
</comment>
<evidence type="ECO:0000313" key="9">
    <source>
        <dbReference type="Proteomes" id="UP001056336"/>
    </source>
</evidence>
<dbReference type="EC" id="3.2.1.21" evidence="3"/>
<gene>
    <name evidence="8" type="ORF">M6D93_17520</name>
</gene>
<keyword evidence="9" id="KW-1185">Reference proteome</keyword>
<dbReference type="Pfam" id="PF01915">
    <property type="entry name" value="Glyco_hydro_3_C"/>
    <property type="match status" value="1"/>
</dbReference>
<dbReference type="InterPro" id="IPR036881">
    <property type="entry name" value="Glyco_hydro_3_C_sf"/>
</dbReference>
<dbReference type="Gene3D" id="3.40.50.1700">
    <property type="entry name" value="Glycoside hydrolase family 3 C-terminal domain"/>
    <property type="match status" value="1"/>
</dbReference>
<dbReference type="Gene3D" id="2.60.40.10">
    <property type="entry name" value="Immunoglobulins"/>
    <property type="match status" value="1"/>
</dbReference>
<dbReference type="GO" id="GO:0016787">
    <property type="term" value="F:hydrolase activity"/>
    <property type="evidence" value="ECO:0007669"/>
    <property type="project" value="UniProtKB-KW"/>
</dbReference>
<dbReference type="InterPro" id="IPR002772">
    <property type="entry name" value="Glyco_hydro_3_C"/>
</dbReference>
<dbReference type="PANTHER" id="PTHR30620:SF16">
    <property type="entry name" value="LYSOSOMAL BETA GLUCOSIDASE"/>
    <property type="match status" value="1"/>
</dbReference>
<dbReference type="SMART" id="SM01217">
    <property type="entry name" value="Fn3_like"/>
    <property type="match status" value="1"/>
</dbReference>
<proteinExistence type="inferred from homology"/>
<evidence type="ECO:0000256" key="1">
    <source>
        <dbReference type="ARBA" id="ARBA00000448"/>
    </source>
</evidence>
<evidence type="ECO:0000256" key="4">
    <source>
        <dbReference type="ARBA" id="ARBA00022729"/>
    </source>
</evidence>
<dbReference type="InterPro" id="IPR013783">
    <property type="entry name" value="Ig-like_fold"/>
</dbReference>
<evidence type="ECO:0000256" key="3">
    <source>
        <dbReference type="ARBA" id="ARBA00012744"/>
    </source>
</evidence>
<dbReference type="InterPro" id="IPR026891">
    <property type="entry name" value="Fn3-like"/>
</dbReference>
<dbReference type="SUPFAM" id="SSF52279">
    <property type="entry name" value="Beta-D-glucan exohydrolase, C-terminal domain"/>
    <property type="match status" value="1"/>
</dbReference>
<dbReference type="InterPro" id="IPR051915">
    <property type="entry name" value="Cellulose_Degrad_GH3"/>
</dbReference>
<dbReference type="EMBL" id="CP097332">
    <property type="protein sequence ID" value="UQX88072.1"/>
    <property type="molecule type" value="Genomic_DNA"/>
</dbReference>
<feature type="domain" description="Fibronectin type III-like" evidence="7">
    <location>
        <begin position="622"/>
        <end position="691"/>
    </location>
</feature>
<reference evidence="8" key="2">
    <citation type="submission" date="2022-05" db="EMBL/GenBank/DDBJ databases">
        <authorList>
            <person name="Kim J.-S."/>
            <person name="Lee K."/>
            <person name="Suh M."/>
            <person name="Eom M."/>
            <person name="Kim J.-S."/>
            <person name="Kim D.-S."/>
            <person name="Ko S.-H."/>
            <person name="Shin Y."/>
            <person name="Lee J.-S."/>
        </authorList>
    </citation>
    <scope>NUCLEOTIDE SEQUENCE</scope>
    <source>
        <strain evidence="8">N237</strain>
    </source>
</reference>
<dbReference type="InterPro" id="IPR017853">
    <property type="entry name" value="GH"/>
</dbReference>
<sequence>MNALLRKMTLAEKIGQLQLLNTEDLAKTALAGSMPPGGVFSVVGAAKLNALQKLAVENTRLGIPLIFGLDVIHGYTTNFPIPLAQASSFDPGVAVTDAEISAAEARASGITWTYSPMMDVTHEPRWGRIAEGNGEDPYLTSTLAAAKVGGYQGNDYSQANRLAACAKHYVAYGGTEGGRDYNTVDVSIQELHNHYLPPFKAAVEAGVATVMTSFNTVAGVPAHANVYTVREILKNTYGFDGFVVSDYTGIQELIMHGVAGNGADAAALGINAGVDMEMVSTNYVDYARQLLAAGRITQAQINDAVRRILRVKFALGLFEHPYVDEAHEVTAVSAAARAAARTAATRSMVLLKNDGALLPLTGTHKTGRIAVIGPLGNATYDLNGTWTGLGTGSSTTPPVTVVDGIKAAAPSATVTYTAGCGIDSTDTSGFAAARTAAAQADVVILAVGESAAESGEASARSLIGLPGVQEQLVAAVAGAGTPIVAVLFNGRPLTLQPVVDVAGAILEAWAPGVEAGNAVADLLFGKVNPGGKLPVSFPRAVGQIPIYYNHLNTGRPADPLNKYTSKYLDLPSGPLFEFGFGLSYSTFEVSGFALSSTRMNRRHGSIRVTASVRNTSDVAGDEVVQLYIHDPVASIAQPVRRLRGYRRVSLDPQQSTTVSFTLTPADVGFYDNQARFVVEPGQIEVYLGTTSSAPDKATFTVV</sequence>
<dbReference type="InterPro" id="IPR001764">
    <property type="entry name" value="Glyco_hydro_3_N"/>
</dbReference>
<dbReference type="SUPFAM" id="SSF51445">
    <property type="entry name" value="(Trans)glycosidases"/>
    <property type="match status" value="1"/>
</dbReference>
<evidence type="ECO:0000259" key="7">
    <source>
        <dbReference type="SMART" id="SM01217"/>
    </source>
</evidence>
<dbReference type="PRINTS" id="PR00133">
    <property type="entry name" value="GLHYDRLASE3"/>
</dbReference>
<keyword evidence="5 8" id="KW-0378">Hydrolase</keyword>
<dbReference type="Gene3D" id="3.20.20.300">
    <property type="entry name" value="Glycoside hydrolase, family 3, N-terminal domain"/>
    <property type="match status" value="1"/>
</dbReference>
<name>A0ABY4QXX7_9ACTN</name>
<dbReference type="PANTHER" id="PTHR30620">
    <property type="entry name" value="PERIPLASMIC BETA-GLUCOSIDASE-RELATED"/>
    <property type="match status" value="1"/>
</dbReference>
<protein>
    <recommendedName>
        <fullName evidence="3">beta-glucosidase</fullName>
        <ecNumber evidence="3">3.2.1.21</ecNumber>
    </recommendedName>
</protein>
<evidence type="ECO:0000313" key="8">
    <source>
        <dbReference type="EMBL" id="UQX88072.1"/>
    </source>
</evidence>
<reference evidence="8" key="1">
    <citation type="journal article" date="2018" name="Int. J. Syst. Evol. Microbiol.">
        <title>Jatrophihabitans telluris sp. nov., isolated from sediment soil of lava forest wetlands and the emended description of the genus Jatrophihabitans.</title>
        <authorList>
            <person name="Lee K.C."/>
            <person name="Suh M.K."/>
            <person name="Eom M.K."/>
            <person name="Kim K.K."/>
            <person name="Kim J.S."/>
            <person name="Kim D.S."/>
            <person name="Ko S.H."/>
            <person name="Shin Y.K."/>
            <person name="Lee J.S."/>
        </authorList>
    </citation>
    <scope>NUCLEOTIDE SEQUENCE</scope>
    <source>
        <strain evidence="8">N237</strain>
    </source>
</reference>
<evidence type="ECO:0000256" key="2">
    <source>
        <dbReference type="ARBA" id="ARBA00005336"/>
    </source>
</evidence>